<dbReference type="EMBL" id="JAGETO010000060">
    <property type="protein sequence ID" value="MBO2029371.1"/>
    <property type="molecule type" value="Genomic_DNA"/>
</dbReference>
<reference evidence="1" key="1">
    <citation type="submission" date="2021-03" db="EMBL/GenBank/DDBJ databases">
        <title>Molecular epidemiology and mechanisms of colistin and carbapenem resistance in Enterobacteriaceae from clinical isolates, the environment and porcine samples in Pretoria, South Africa.</title>
        <authorList>
            <person name="Bogoshi D."/>
            <person name="Mbelle N.M."/>
            <person name="Naidoo V."/>
            <person name="Osei Sekyere J."/>
        </authorList>
    </citation>
    <scope>NUCLEOTIDE SEQUENCE</scope>
    <source>
        <strain evidence="1">C034</strain>
    </source>
</reference>
<gene>
    <name evidence="1" type="ORF">J4734_16310</name>
</gene>
<comment type="caution">
    <text evidence="1">The sequence shown here is derived from an EMBL/GenBank/DDBJ whole genome shotgun (WGS) entry which is preliminary data.</text>
</comment>
<dbReference type="AlphaFoldDB" id="A0A939NN73"/>
<accession>A0A939NN73</accession>
<proteinExistence type="predicted"/>
<evidence type="ECO:0000313" key="2">
    <source>
        <dbReference type="Proteomes" id="UP000664620"/>
    </source>
</evidence>
<dbReference type="Proteomes" id="UP000664620">
    <property type="component" value="Unassembled WGS sequence"/>
</dbReference>
<sequence length="118" mass="13043">MFTTSCISCCSSERERLGLEYPNEYYLQDFSGDTDIEWIQNAMDWVHDAGGGWLIISSTMLNSSSSSQFTAAMSGLFSTMEIKLQDGVHDNLFRAAGLLSILTTPLVCARLKSRITSV</sequence>
<name>A0A939NN73_KLEPN</name>
<protein>
    <submittedName>
        <fullName evidence="1">Uncharacterized protein</fullName>
    </submittedName>
</protein>
<evidence type="ECO:0000313" key="1">
    <source>
        <dbReference type="EMBL" id="MBO2029371.1"/>
    </source>
</evidence>
<organism evidence="1 2">
    <name type="scientific">Klebsiella pneumoniae</name>
    <dbReference type="NCBI Taxonomy" id="573"/>
    <lineage>
        <taxon>Bacteria</taxon>
        <taxon>Pseudomonadati</taxon>
        <taxon>Pseudomonadota</taxon>
        <taxon>Gammaproteobacteria</taxon>
        <taxon>Enterobacterales</taxon>
        <taxon>Enterobacteriaceae</taxon>
        <taxon>Klebsiella/Raoultella group</taxon>
        <taxon>Klebsiella</taxon>
        <taxon>Klebsiella pneumoniae complex</taxon>
    </lineage>
</organism>